<sequence>MIFFVQTGDTKTVQALTYDTSKNTFKAEGSTEDLGANANWLTFDKTKKFILSTSGAKFQNKEKTGGVFSASVSGNTVKKISSSETPEAPVSVEFSPDGKSLLVASFNGGSLNTYSFSADGTISSTPQQTFKFKGSGPVKGRQGQAAAHEVKIDPTGQLLLVPDLGSDNIHSFSFANDGKLTENGAISAPAGCGPRHIEFSPDSKDTVQFYLLCELSSDLIFFELPDAKSTKATSKQVISTLPPGSKGKNTFNAAEIEITPDKKFVYTSNRQKDPAGKESDNIISAFSRDLTTGELKAAGTFPTGGKGPRQFTFSPDEAASLVFVANQDSNIVTAHKRDSNTGALKQVASTKSEAPTIITAQV</sequence>
<accession>A0AAV0B4W0</accession>
<dbReference type="InterPro" id="IPR011048">
    <property type="entry name" value="Haem_d1_sf"/>
</dbReference>
<dbReference type="PANTHER" id="PTHR30344">
    <property type="entry name" value="6-PHOSPHOGLUCONOLACTONASE-RELATED"/>
    <property type="match status" value="1"/>
</dbReference>
<dbReference type="GO" id="GO:0017057">
    <property type="term" value="F:6-phosphogluconolactonase activity"/>
    <property type="evidence" value="ECO:0007669"/>
    <property type="project" value="TreeGrafter"/>
</dbReference>
<dbReference type="Gene3D" id="2.130.10.10">
    <property type="entry name" value="YVTN repeat-like/Quinoprotein amine dehydrogenase"/>
    <property type="match status" value="1"/>
</dbReference>
<name>A0AAV0B4W0_PHAPC</name>
<protein>
    <submittedName>
        <fullName evidence="2">6-phosphogluconolactonase</fullName>
    </submittedName>
</protein>
<proteinExistence type="inferred from homology"/>
<dbReference type="InterPro" id="IPR015943">
    <property type="entry name" value="WD40/YVTN_repeat-like_dom_sf"/>
</dbReference>
<dbReference type="AlphaFoldDB" id="A0AAV0B4W0"/>
<comment type="similarity">
    <text evidence="1">Belongs to the cycloisomerase 2 family.</text>
</comment>
<comment type="caution">
    <text evidence="2">The sequence shown here is derived from an EMBL/GenBank/DDBJ whole genome shotgun (WGS) entry which is preliminary data.</text>
</comment>
<organism evidence="2 3">
    <name type="scientific">Phakopsora pachyrhizi</name>
    <name type="common">Asian soybean rust disease fungus</name>
    <dbReference type="NCBI Taxonomy" id="170000"/>
    <lineage>
        <taxon>Eukaryota</taxon>
        <taxon>Fungi</taxon>
        <taxon>Dikarya</taxon>
        <taxon>Basidiomycota</taxon>
        <taxon>Pucciniomycotina</taxon>
        <taxon>Pucciniomycetes</taxon>
        <taxon>Pucciniales</taxon>
        <taxon>Phakopsoraceae</taxon>
        <taxon>Phakopsora</taxon>
    </lineage>
</organism>
<evidence type="ECO:0000313" key="2">
    <source>
        <dbReference type="EMBL" id="CAH7681005.1"/>
    </source>
</evidence>
<dbReference type="Proteomes" id="UP001153365">
    <property type="component" value="Unassembled WGS sequence"/>
</dbReference>
<reference evidence="2" key="1">
    <citation type="submission" date="2022-06" db="EMBL/GenBank/DDBJ databases">
        <authorList>
            <consortium name="SYNGENTA / RWTH Aachen University"/>
        </authorList>
    </citation>
    <scope>NUCLEOTIDE SEQUENCE</scope>
</reference>
<dbReference type="InterPro" id="IPR019405">
    <property type="entry name" value="Lactonase_7-beta_prop"/>
</dbReference>
<evidence type="ECO:0000313" key="3">
    <source>
        <dbReference type="Proteomes" id="UP001153365"/>
    </source>
</evidence>
<dbReference type="InterPro" id="IPR050282">
    <property type="entry name" value="Cycloisomerase_2"/>
</dbReference>
<dbReference type="SUPFAM" id="SSF51004">
    <property type="entry name" value="C-terminal (heme d1) domain of cytochrome cd1-nitrite reductase"/>
    <property type="match status" value="1"/>
</dbReference>
<dbReference type="PANTHER" id="PTHR30344:SF1">
    <property type="entry name" value="6-PHOSPHOGLUCONOLACTONASE"/>
    <property type="match status" value="1"/>
</dbReference>
<keyword evidence="3" id="KW-1185">Reference proteome</keyword>
<dbReference type="EMBL" id="CALTRL010003369">
    <property type="protein sequence ID" value="CAH7681005.1"/>
    <property type="molecule type" value="Genomic_DNA"/>
</dbReference>
<evidence type="ECO:0000256" key="1">
    <source>
        <dbReference type="ARBA" id="ARBA00005564"/>
    </source>
</evidence>
<dbReference type="Pfam" id="PF10282">
    <property type="entry name" value="Lactonase"/>
    <property type="match status" value="1"/>
</dbReference>
<gene>
    <name evidence="2" type="ORF">PPACK8108_LOCUS13543</name>
</gene>